<dbReference type="AlphaFoldDB" id="A0A432PL88"/>
<reference evidence="5" key="1">
    <citation type="submission" date="2018-11" db="EMBL/GenBank/DDBJ databases">
        <title>Rhizobium chutanense sp. nov., isolated from root nodules of Phaseolus vulgaris in China.</title>
        <authorList>
            <person name="Huo Y."/>
        </authorList>
    </citation>
    <scope>NUCLEOTIDE SEQUENCE [LARGE SCALE GENOMIC DNA]</scope>
    <source>
        <strain evidence="5">CCBAU 65647</strain>
    </source>
</reference>
<dbReference type="InterPro" id="IPR016181">
    <property type="entry name" value="Acyl_CoA_acyltransferase"/>
</dbReference>
<dbReference type="PROSITE" id="PS51186">
    <property type="entry name" value="GNAT"/>
    <property type="match status" value="1"/>
</dbReference>
<evidence type="ECO:0000256" key="2">
    <source>
        <dbReference type="ARBA" id="ARBA00023315"/>
    </source>
</evidence>
<dbReference type="Gene3D" id="3.40.630.30">
    <property type="match status" value="1"/>
</dbReference>
<dbReference type="Proteomes" id="UP000278823">
    <property type="component" value="Unassembled WGS sequence"/>
</dbReference>
<dbReference type="Pfam" id="PF13508">
    <property type="entry name" value="Acetyltransf_7"/>
    <property type="match status" value="1"/>
</dbReference>
<accession>A0A432PL88</accession>
<dbReference type="EMBL" id="RJTH01000003">
    <property type="protein sequence ID" value="RUM25212.1"/>
    <property type="molecule type" value="Genomic_DNA"/>
</dbReference>
<evidence type="ECO:0000256" key="1">
    <source>
        <dbReference type="ARBA" id="ARBA00022679"/>
    </source>
</evidence>
<sequence>MAQRGNPAFRRLFSKNRSKGVETVTLGSSDILVRRAREDDLPALVALFAADALGGHGDTTDRQAFPDYVRAFAVIEASPDQTLYVAERGGEVVGTFQTMITTSLTGRGSSAMIVEAVQTRADMRGQGIGALMIEFAIAEAKGRGVRLVQLTSNALRKDAHRFYQRLGFKPSHVGFKMALK</sequence>
<name>A0A432PL88_9HYPH</name>
<dbReference type="OrthoDB" id="9789603at2"/>
<comment type="caution">
    <text evidence="4">The sequence shown here is derived from an EMBL/GenBank/DDBJ whole genome shotgun (WGS) entry which is preliminary data.</text>
</comment>
<keyword evidence="5" id="KW-1185">Reference proteome</keyword>
<evidence type="ECO:0000259" key="3">
    <source>
        <dbReference type="PROSITE" id="PS51186"/>
    </source>
</evidence>
<dbReference type="SUPFAM" id="SSF55729">
    <property type="entry name" value="Acyl-CoA N-acyltransferases (Nat)"/>
    <property type="match status" value="1"/>
</dbReference>
<organism evidence="4 5">
    <name type="scientific">Rhizobium vallis</name>
    <dbReference type="NCBI Taxonomy" id="634290"/>
    <lineage>
        <taxon>Bacteria</taxon>
        <taxon>Pseudomonadati</taxon>
        <taxon>Pseudomonadota</taxon>
        <taxon>Alphaproteobacteria</taxon>
        <taxon>Hyphomicrobiales</taxon>
        <taxon>Rhizobiaceae</taxon>
        <taxon>Rhizobium/Agrobacterium group</taxon>
        <taxon>Rhizobium</taxon>
    </lineage>
</organism>
<dbReference type="InterPro" id="IPR050832">
    <property type="entry name" value="Bact_Acetyltransf"/>
</dbReference>
<evidence type="ECO:0000313" key="5">
    <source>
        <dbReference type="Proteomes" id="UP000278823"/>
    </source>
</evidence>
<dbReference type="PANTHER" id="PTHR43877">
    <property type="entry name" value="AMINOALKYLPHOSPHONATE N-ACETYLTRANSFERASE-RELATED-RELATED"/>
    <property type="match status" value="1"/>
</dbReference>
<protein>
    <submittedName>
        <fullName evidence="4">GNAT family N-acetyltransferase</fullName>
    </submittedName>
</protein>
<dbReference type="GO" id="GO:0016747">
    <property type="term" value="F:acyltransferase activity, transferring groups other than amino-acyl groups"/>
    <property type="evidence" value="ECO:0007669"/>
    <property type="project" value="InterPro"/>
</dbReference>
<keyword evidence="2" id="KW-0012">Acyltransferase</keyword>
<proteinExistence type="predicted"/>
<feature type="domain" description="N-acetyltransferase" evidence="3">
    <location>
        <begin position="31"/>
        <end position="180"/>
    </location>
</feature>
<evidence type="ECO:0000313" key="4">
    <source>
        <dbReference type="EMBL" id="RUM25212.1"/>
    </source>
</evidence>
<dbReference type="InterPro" id="IPR000182">
    <property type="entry name" value="GNAT_dom"/>
</dbReference>
<keyword evidence="1 4" id="KW-0808">Transferase</keyword>
<gene>
    <name evidence="4" type="ORF">EFQ99_10585</name>
</gene>
<dbReference type="PANTHER" id="PTHR43877:SF1">
    <property type="entry name" value="ACETYLTRANSFERASE"/>
    <property type="match status" value="1"/>
</dbReference>
<dbReference type="CDD" id="cd04301">
    <property type="entry name" value="NAT_SF"/>
    <property type="match status" value="1"/>
</dbReference>